<evidence type="ECO:0000256" key="4">
    <source>
        <dbReference type="SAM" id="SignalP"/>
    </source>
</evidence>
<comment type="caution">
    <text evidence="6">The sequence shown here is derived from an EMBL/GenBank/DDBJ whole genome shotgun (WGS) entry which is preliminary data.</text>
</comment>
<dbReference type="PANTHER" id="PTHR47966">
    <property type="entry name" value="BETA-SITE APP-CLEAVING ENZYME, ISOFORM A-RELATED"/>
    <property type="match status" value="1"/>
</dbReference>
<keyword evidence="3" id="KW-0378">Hydrolase</keyword>
<reference evidence="7" key="1">
    <citation type="journal article" date="2012" name="Science">
        <title>The Paleozoic origin of enzymatic lignin decomposition reconstructed from 31 fungal genomes.</title>
        <authorList>
            <person name="Floudas D."/>
            <person name="Binder M."/>
            <person name="Riley R."/>
            <person name="Barry K."/>
            <person name="Blanchette R.A."/>
            <person name="Henrissat B."/>
            <person name="Martinez A.T."/>
            <person name="Otillar R."/>
            <person name="Spatafora J.W."/>
            <person name="Yadav J.S."/>
            <person name="Aerts A."/>
            <person name="Benoit I."/>
            <person name="Boyd A."/>
            <person name="Carlson A."/>
            <person name="Copeland A."/>
            <person name="Coutinho P.M."/>
            <person name="de Vries R.P."/>
            <person name="Ferreira P."/>
            <person name="Findley K."/>
            <person name="Foster B."/>
            <person name="Gaskell J."/>
            <person name="Glotzer D."/>
            <person name="Gorecki P."/>
            <person name="Heitman J."/>
            <person name="Hesse C."/>
            <person name="Hori C."/>
            <person name="Igarashi K."/>
            <person name="Jurgens J.A."/>
            <person name="Kallen N."/>
            <person name="Kersten P."/>
            <person name="Kohler A."/>
            <person name="Kuees U."/>
            <person name="Kumar T.K.A."/>
            <person name="Kuo A."/>
            <person name="LaButti K."/>
            <person name="Larrondo L.F."/>
            <person name="Lindquist E."/>
            <person name="Ling A."/>
            <person name="Lombard V."/>
            <person name="Lucas S."/>
            <person name="Lundell T."/>
            <person name="Martin R."/>
            <person name="McLaughlin D.J."/>
            <person name="Morgenstern I."/>
            <person name="Morin E."/>
            <person name="Murat C."/>
            <person name="Nagy L.G."/>
            <person name="Nolan M."/>
            <person name="Ohm R.A."/>
            <person name="Patyshakuliyeva A."/>
            <person name="Rokas A."/>
            <person name="Ruiz-Duenas F.J."/>
            <person name="Sabat G."/>
            <person name="Salamov A."/>
            <person name="Samejima M."/>
            <person name="Schmutz J."/>
            <person name="Slot J.C."/>
            <person name="St John F."/>
            <person name="Stenlid J."/>
            <person name="Sun H."/>
            <person name="Sun S."/>
            <person name="Syed K."/>
            <person name="Tsang A."/>
            <person name="Wiebenga A."/>
            <person name="Young D."/>
            <person name="Pisabarro A."/>
            <person name="Eastwood D.C."/>
            <person name="Martin F."/>
            <person name="Cullen D."/>
            <person name="Grigoriev I.V."/>
            <person name="Hibbett D.S."/>
        </authorList>
    </citation>
    <scope>NUCLEOTIDE SEQUENCE [LARGE SCALE GENOMIC DNA]</scope>
    <source>
        <strain evidence="7">RWD-64-598 SS2</strain>
    </source>
</reference>
<evidence type="ECO:0000313" key="6">
    <source>
        <dbReference type="EMBL" id="EIW77123.1"/>
    </source>
</evidence>
<keyword evidence="7" id="KW-1185">Reference proteome</keyword>
<dbReference type="PROSITE" id="PS51767">
    <property type="entry name" value="PEPTIDASE_A1"/>
    <property type="match status" value="1"/>
</dbReference>
<dbReference type="SUPFAM" id="SSF50630">
    <property type="entry name" value="Acid proteases"/>
    <property type="match status" value="1"/>
</dbReference>
<dbReference type="CDD" id="cd05471">
    <property type="entry name" value="pepsin_like"/>
    <property type="match status" value="1"/>
</dbReference>
<feature type="signal peptide" evidence="4">
    <location>
        <begin position="1"/>
        <end position="19"/>
    </location>
</feature>
<dbReference type="PRINTS" id="PR00792">
    <property type="entry name" value="PEPSIN"/>
</dbReference>
<comment type="similarity">
    <text evidence="1 3">Belongs to the peptidase A1 family.</text>
</comment>
<dbReference type="Proteomes" id="UP000053558">
    <property type="component" value="Unassembled WGS sequence"/>
</dbReference>
<dbReference type="InterPro" id="IPR001461">
    <property type="entry name" value="Aspartic_peptidase_A1"/>
</dbReference>
<keyword evidence="2 3" id="KW-0064">Aspartyl protease</keyword>
<evidence type="ECO:0000256" key="3">
    <source>
        <dbReference type="RuleBase" id="RU000454"/>
    </source>
</evidence>
<proteinExistence type="inferred from homology"/>
<dbReference type="InterPro" id="IPR033121">
    <property type="entry name" value="PEPTIDASE_A1"/>
</dbReference>
<feature type="chain" id="PRO_5024441543" evidence="4">
    <location>
        <begin position="20"/>
        <end position="386"/>
    </location>
</feature>
<dbReference type="Gene3D" id="2.40.70.10">
    <property type="entry name" value="Acid Proteases"/>
    <property type="match status" value="2"/>
</dbReference>
<dbReference type="RefSeq" id="XP_007772565.1">
    <property type="nucleotide sequence ID" value="XM_007774375.1"/>
</dbReference>
<evidence type="ECO:0000256" key="1">
    <source>
        <dbReference type="ARBA" id="ARBA00007447"/>
    </source>
</evidence>
<dbReference type="InterPro" id="IPR001969">
    <property type="entry name" value="Aspartic_peptidase_AS"/>
</dbReference>
<dbReference type="GO" id="GO:0006508">
    <property type="term" value="P:proteolysis"/>
    <property type="evidence" value="ECO:0007669"/>
    <property type="project" value="UniProtKB-KW"/>
</dbReference>
<dbReference type="PANTHER" id="PTHR47966:SF51">
    <property type="entry name" value="BETA-SITE APP-CLEAVING ENZYME, ISOFORM A-RELATED"/>
    <property type="match status" value="1"/>
</dbReference>
<feature type="domain" description="Peptidase A1" evidence="5">
    <location>
        <begin position="77"/>
        <end position="376"/>
    </location>
</feature>
<dbReference type="GeneID" id="19205928"/>
<evidence type="ECO:0000256" key="2">
    <source>
        <dbReference type="ARBA" id="ARBA00022750"/>
    </source>
</evidence>
<keyword evidence="3 6" id="KW-0645">Protease</keyword>
<dbReference type="PROSITE" id="PS00141">
    <property type="entry name" value="ASP_PROTEASE"/>
    <property type="match status" value="1"/>
</dbReference>
<dbReference type="InterPro" id="IPR034164">
    <property type="entry name" value="Pepsin-like_dom"/>
</dbReference>
<dbReference type="Pfam" id="PF00026">
    <property type="entry name" value="Asp"/>
    <property type="match status" value="1"/>
</dbReference>
<dbReference type="KEGG" id="cput:CONPUDRAFT_168138"/>
<keyword evidence="4" id="KW-0732">Signal</keyword>
<dbReference type="EMBL" id="JH711584">
    <property type="protein sequence ID" value="EIW77123.1"/>
    <property type="molecule type" value="Genomic_DNA"/>
</dbReference>
<dbReference type="OMA" id="RPALHTH"/>
<organism evidence="6 7">
    <name type="scientific">Coniophora puteana (strain RWD-64-598)</name>
    <name type="common">Brown rot fungus</name>
    <dbReference type="NCBI Taxonomy" id="741705"/>
    <lineage>
        <taxon>Eukaryota</taxon>
        <taxon>Fungi</taxon>
        <taxon>Dikarya</taxon>
        <taxon>Basidiomycota</taxon>
        <taxon>Agaricomycotina</taxon>
        <taxon>Agaricomycetes</taxon>
        <taxon>Agaricomycetidae</taxon>
        <taxon>Boletales</taxon>
        <taxon>Coniophorineae</taxon>
        <taxon>Coniophoraceae</taxon>
        <taxon>Coniophora</taxon>
    </lineage>
</organism>
<gene>
    <name evidence="6" type="ORF">CONPUDRAFT_168138</name>
</gene>
<dbReference type="AlphaFoldDB" id="A0A5M3MDD1"/>
<accession>A0A5M3MDD1</accession>
<evidence type="ECO:0000313" key="7">
    <source>
        <dbReference type="Proteomes" id="UP000053558"/>
    </source>
</evidence>
<protein>
    <submittedName>
        <fullName evidence="6">Acid protease</fullName>
    </submittedName>
</protein>
<dbReference type="InterPro" id="IPR021109">
    <property type="entry name" value="Peptidase_aspartic_dom_sf"/>
</dbReference>
<dbReference type="OrthoDB" id="660550at2759"/>
<name>A0A5M3MDD1_CONPW</name>
<sequence>MFPTNALLSLCLIASAVVASPMKREPKFSLSFATRLQKLDNGQTLPDIDRARAASLKATGHRKRDGTVSVTNAAISYTASVGVGEPATQYNLLIDTGSANTWIGASTTYNPTSSSMDSGNTVNVTYGSGSFSGEEYTDTVTLSEGLVIKSQSIGVASTSQGFQGVDGILGIGPFALTQGTLNKLDIVVTVTENLQSQGTISTDAVGIYFAPAASDDSSGELSFGGPDSSKTTSDVAYVPLTLTSPASHYWGIDRFVSYGSQTILGSTTGIVDTGTTLYTGAQTDSATGLLKITNDQYNKLQDLNFNIGGTNYPLTANAQIFPRSLNSQIGGDADSIYLIVADLGTESGQGLDFINGYSFLERYSVYDTTNKQFGIAKTTNTDATSS</sequence>
<dbReference type="GO" id="GO:0004190">
    <property type="term" value="F:aspartic-type endopeptidase activity"/>
    <property type="evidence" value="ECO:0007669"/>
    <property type="project" value="UniProtKB-KW"/>
</dbReference>
<evidence type="ECO:0000259" key="5">
    <source>
        <dbReference type="PROSITE" id="PS51767"/>
    </source>
</evidence>